<keyword evidence="2" id="KW-1185">Reference proteome</keyword>
<organism evidence="1 2">
    <name type="scientific">Patella caerulea</name>
    <name type="common">Rayed Mediterranean limpet</name>
    <dbReference type="NCBI Taxonomy" id="87958"/>
    <lineage>
        <taxon>Eukaryota</taxon>
        <taxon>Metazoa</taxon>
        <taxon>Spiralia</taxon>
        <taxon>Lophotrochozoa</taxon>
        <taxon>Mollusca</taxon>
        <taxon>Gastropoda</taxon>
        <taxon>Patellogastropoda</taxon>
        <taxon>Patelloidea</taxon>
        <taxon>Patellidae</taxon>
        <taxon>Patella</taxon>
    </lineage>
</organism>
<reference evidence="1 2" key="1">
    <citation type="submission" date="2024-01" db="EMBL/GenBank/DDBJ databases">
        <title>The genome of the rayed Mediterranean limpet Patella caerulea (Linnaeus, 1758).</title>
        <authorList>
            <person name="Anh-Thu Weber A."/>
            <person name="Halstead-Nussloch G."/>
        </authorList>
    </citation>
    <scope>NUCLEOTIDE SEQUENCE [LARGE SCALE GENOMIC DNA]</scope>
    <source>
        <strain evidence="1">AATW-2023a</strain>
        <tissue evidence="1">Whole specimen</tissue>
    </source>
</reference>
<evidence type="ECO:0000313" key="2">
    <source>
        <dbReference type="Proteomes" id="UP001347796"/>
    </source>
</evidence>
<dbReference type="EMBL" id="JAZGQO010000013">
    <property type="protein sequence ID" value="KAK6171756.1"/>
    <property type="molecule type" value="Genomic_DNA"/>
</dbReference>
<comment type="caution">
    <text evidence="1">The sequence shown here is derived from an EMBL/GenBank/DDBJ whole genome shotgun (WGS) entry which is preliminary data.</text>
</comment>
<gene>
    <name evidence="1" type="ORF">SNE40_018189</name>
</gene>
<protein>
    <submittedName>
        <fullName evidence="1">Uncharacterized protein</fullName>
    </submittedName>
</protein>
<proteinExistence type="predicted"/>
<dbReference type="Proteomes" id="UP001347796">
    <property type="component" value="Unassembled WGS sequence"/>
</dbReference>
<sequence>MWNPEEPASKRRPSDYSLCIKCQCTIGCGSGDESTAIKRVKERKEGNAGNFLEEVEERAKYGNPDYISLAQRLNGITADDLKKNDAIWHISCYKEVTHKEHCKRDKKQFEEASKENDCNLFNRGKGRPSSSPSTVLSASSNVFILTRQNTPLFENNSCFYCQHDRSKKGGHGRQLPLCKGITQLDTIQKIVDRSQNDLLRYRLNNVRSKQCLLYYHKACHLRQLKISNSSMTNIEEFDTQVEFLAIIEDELDKSKIITIPEAKNLYLELLHQEKDIEDVVYNNSDIVSISNIEDD</sequence>
<dbReference type="AlphaFoldDB" id="A0AAN8J980"/>
<name>A0AAN8J980_PATCE</name>
<evidence type="ECO:0000313" key="1">
    <source>
        <dbReference type="EMBL" id="KAK6171756.1"/>
    </source>
</evidence>
<accession>A0AAN8J980</accession>